<dbReference type="GO" id="GO:0017001">
    <property type="term" value="P:antibiotic catabolic process"/>
    <property type="evidence" value="ECO:0007669"/>
    <property type="project" value="UniProtKB-ARBA"/>
</dbReference>
<dbReference type="CDD" id="cd16282">
    <property type="entry name" value="metallo-hydrolase-like_MBL-fold"/>
    <property type="match status" value="1"/>
</dbReference>
<dbReference type="Proteomes" id="UP000243904">
    <property type="component" value="Chromosome I"/>
</dbReference>
<dbReference type="SMART" id="SM00849">
    <property type="entry name" value="Lactamase_B"/>
    <property type="match status" value="1"/>
</dbReference>
<dbReference type="Gene3D" id="3.60.15.10">
    <property type="entry name" value="Ribonuclease Z/Hydroxyacylglutathione hydrolase-like"/>
    <property type="match status" value="1"/>
</dbReference>
<dbReference type="NCBIfam" id="TIGR04559">
    <property type="entry name" value="SoxH_rel_PQQ_2"/>
    <property type="match status" value="1"/>
</dbReference>
<dbReference type="AlphaFoldDB" id="A0A1H1UMR3"/>
<organism evidence="3 4">
    <name type="scientific">Bradyrhizobium canariense</name>
    <dbReference type="NCBI Taxonomy" id="255045"/>
    <lineage>
        <taxon>Bacteria</taxon>
        <taxon>Pseudomonadati</taxon>
        <taxon>Pseudomonadota</taxon>
        <taxon>Alphaproteobacteria</taxon>
        <taxon>Hyphomicrobiales</taxon>
        <taxon>Nitrobacteraceae</taxon>
        <taxon>Bradyrhizobium</taxon>
    </lineage>
</organism>
<keyword evidence="3" id="KW-0378">Hydrolase</keyword>
<dbReference type="InterPro" id="IPR001279">
    <property type="entry name" value="Metallo-B-lactamas"/>
</dbReference>
<proteinExistence type="inferred from homology"/>
<evidence type="ECO:0000313" key="3">
    <source>
        <dbReference type="EMBL" id="SDS73119.1"/>
    </source>
</evidence>
<protein>
    <submittedName>
        <fullName evidence="3">Quinoprotein relay system zinc metallohydrolase 2</fullName>
    </submittedName>
</protein>
<dbReference type="InterPro" id="IPR030829">
    <property type="entry name" value="SoxH-rel_PQQ_2"/>
</dbReference>
<accession>A0A1H1UMR3</accession>
<feature type="domain" description="Metallo-beta-lactamase" evidence="2">
    <location>
        <begin position="88"/>
        <end position="272"/>
    </location>
</feature>
<dbReference type="PANTHER" id="PTHR42951:SF4">
    <property type="entry name" value="ACYL-COENZYME A THIOESTERASE MBLAC2"/>
    <property type="match status" value="1"/>
</dbReference>
<evidence type="ECO:0000256" key="1">
    <source>
        <dbReference type="ARBA" id="ARBA00005250"/>
    </source>
</evidence>
<reference evidence="4" key="1">
    <citation type="submission" date="2016-10" db="EMBL/GenBank/DDBJ databases">
        <authorList>
            <person name="Varghese N."/>
            <person name="Submissions S."/>
        </authorList>
    </citation>
    <scope>NUCLEOTIDE SEQUENCE [LARGE SCALE GENOMIC DNA]</scope>
    <source>
        <strain evidence="4">GAS369</strain>
    </source>
</reference>
<comment type="similarity">
    <text evidence="1">Belongs to the metallo-beta-lactamase superfamily. Class-B beta-lactamase family.</text>
</comment>
<name>A0A1H1UMR3_9BRAD</name>
<evidence type="ECO:0000313" key="4">
    <source>
        <dbReference type="Proteomes" id="UP000243904"/>
    </source>
</evidence>
<dbReference type="InterPro" id="IPR050855">
    <property type="entry name" value="NDM-1-like"/>
</dbReference>
<keyword evidence="4" id="KW-1185">Reference proteome</keyword>
<evidence type="ECO:0000259" key="2">
    <source>
        <dbReference type="SMART" id="SM00849"/>
    </source>
</evidence>
<dbReference type="EMBL" id="LT629750">
    <property type="protein sequence ID" value="SDS73119.1"/>
    <property type="molecule type" value="Genomic_DNA"/>
</dbReference>
<dbReference type="GO" id="GO:0016787">
    <property type="term" value="F:hydrolase activity"/>
    <property type="evidence" value="ECO:0007669"/>
    <property type="project" value="UniProtKB-KW"/>
</dbReference>
<dbReference type="SUPFAM" id="SSF56281">
    <property type="entry name" value="Metallo-hydrolase/oxidoreductase"/>
    <property type="match status" value="1"/>
</dbReference>
<dbReference type="PANTHER" id="PTHR42951">
    <property type="entry name" value="METALLO-BETA-LACTAMASE DOMAIN-CONTAINING"/>
    <property type="match status" value="1"/>
</dbReference>
<dbReference type="InterPro" id="IPR036866">
    <property type="entry name" value="RibonucZ/Hydroxyglut_hydro"/>
</dbReference>
<sequence length="343" mass="36859">MRDKPAAHRTSLPCLISRIAHSTGTVKSVPHFVRDVLGIISLLILIAGGCSAQQQNPLTPLPISEIAPGVYVHIGNIDMMSQANQGDAANAGFIVGDDAVAVVDTGGSTREGARLLAAIHGVTPKPVRYVINTHVHPDHIFGNAAFVQGGVIFAGHKNLPRALIARGDYYLKSFRAVLGDALIDEVKIVPPTLLVDGEMQIDLGQRVLTLKAWPAGHTDNDLTVFDNKSSTLFAGDLLFVEHVPVIDGSIRGFLADLVELQHASAARVVPGHGPIVADWHGAVQDEQRYLDNLAKEIRGLIAQGVPLTNAAREAGRGERSRWKLFDEYGSRNVIAAFGELEWE</sequence>
<dbReference type="Pfam" id="PF00753">
    <property type="entry name" value="Lactamase_B"/>
    <property type="match status" value="1"/>
</dbReference>
<gene>
    <name evidence="3" type="ORF">SAMN05444158_3002</name>
</gene>